<evidence type="ECO:0000256" key="2">
    <source>
        <dbReference type="ARBA" id="ARBA00004754"/>
    </source>
</evidence>
<dbReference type="GO" id="GO:0006144">
    <property type="term" value="P:purine nucleobase metabolic process"/>
    <property type="evidence" value="ECO:0007669"/>
    <property type="project" value="UniProtKB-KW"/>
</dbReference>
<dbReference type="PANTHER" id="PTHR43466:SF1">
    <property type="entry name" value="2-OXO-4-HYDROXY-4-CARBOXY-5-UREIDOIMIDAZOLINE DECARBOXYLASE-RELATED"/>
    <property type="match status" value="1"/>
</dbReference>
<evidence type="ECO:0000256" key="4">
    <source>
        <dbReference type="ARBA" id="ARBA00022631"/>
    </source>
</evidence>
<dbReference type="Pfam" id="PF09349">
    <property type="entry name" value="OHCU_decarbox"/>
    <property type="match status" value="1"/>
</dbReference>
<evidence type="ECO:0000256" key="3">
    <source>
        <dbReference type="ARBA" id="ARBA00012257"/>
    </source>
</evidence>
<dbReference type="InterPro" id="IPR018020">
    <property type="entry name" value="OHCU_decarboxylase"/>
</dbReference>
<feature type="domain" description="Oxo-4-hydroxy-4-carboxy-5-ureidoimidazoline decarboxylase" evidence="7">
    <location>
        <begin position="15"/>
        <end position="160"/>
    </location>
</feature>
<protein>
    <recommendedName>
        <fullName evidence="3">2-oxo-4-hydroxy-4-carboxy-5-ureidoimidazoline decarboxylase</fullName>
        <ecNumber evidence="3">4.1.1.97</ecNumber>
    </recommendedName>
</protein>
<evidence type="ECO:0000313" key="8">
    <source>
        <dbReference type="EMBL" id="SHF49187.1"/>
    </source>
</evidence>
<comment type="catalytic activity">
    <reaction evidence="1">
        <text>5-hydroxy-2-oxo-4-ureido-2,5-dihydro-1H-imidazole-5-carboxylate + H(+) = (S)-allantoin + CO2</text>
        <dbReference type="Rhea" id="RHEA:26301"/>
        <dbReference type="ChEBI" id="CHEBI:15378"/>
        <dbReference type="ChEBI" id="CHEBI:15678"/>
        <dbReference type="ChEBI" id="CHEBI:16526"/>
        <dbReference type="ChEBI" id="CHEBI:58639"/>
        <dbReference type="EC" id="4.1.1.97"/>
    </reaction>
</comment>
<evidence type="ECO:0000256" key="5">
    <source>
        <dbReference type="ARBA" id="ARBA00022793"/>
    </source>
</evidence>
<evidence type="ECO:0000256" key="1">
    <source>
        <dbReference type="ARBA" id="ARBA00001163"/>
    </source>
</evidence>
<reference evidence="9" key="1">
    <citation type="submission" date="2016-11" db="EMBL/GenBank/DDBJ databases">
        <authorList>
            <person name="Varghese N."/>
            <person name="Submissions S."/>
        </authorList>
    </citation>
    <scope>NUCLEOTIDE SEQUENCE [LARGE SCALE GENOMIC DNA]</scope>
    <source>
        <strain evidence="9">DSM 21264</strain>
    </source>
</reference>
<dbReference type="GO" id="GO:0019628">
    <property type="term" value="P:urate catabolic process"/>
    <property type="evidence" value="ECO:0007669"/>
    <property type="project" value="TreeGrafter"/>
</dbReference>
<proteinExistence type="predicted"/>
<keyword evidence="4" id="KW-0659">Purine metabolism</keyword>
<dbReference type="InterPro" id="IPR036778">
    <property type="entry name" value="OHCU_decarboxylase_sf"/>
</dbReference>
<dbReference type="EMBL" id="FQUH01000011">
    <property type="protein sequence ID" value="SHF49187.1"/>
    <property type="molecule type" value="Genomic_DNA"/>
</dbReference>
<gene>
    <name evidence="8" type="ORF">SAMN02745781_02406</name>
</gene>
<name>A0A1M5C3K2_VIBGA</name>
<dbReference type="EC" id="4.1.1.97" evidence="3"/>
<evidence type="ECO:0000256" key="6">
    <source>
        <dbReference type="ARBA" id="ARBA00023239"/>
    </source>
</evidence>
<keyword evidence="6" id="KW-0456">Lyase</keyword>
<dbReference type="Proteomes" id="UP000184159">
    <property type="component" value="Unassembled WGS sequence"/>
</dbReference>
<comment type="pathway">
    <text evidence="2">Purine metabolism; urate degradation; (S)-allantoin from urate: step 3/3.</text>
</comment>
<dbReference type="SUPFAM" id="SSF158694">
    <property type="entry name" value="UraD-Like"/>
    <property type="match status" value="1"/>
</dbReference>
<keyword evidence="5" id="KW-0210">Decarboxylase</keyword>
<evidence type="ECO:0000313" key="9">
    <source>
        <dbReference type="Proteomes" id="UP000184159"/>
    </source>
</evidence>
<dbReference type="GO" id="GO:0051997">
    <property type="term" value="F:2-oxo-4-hydroxy-4-carboxy-5-ureidoimidazoline decarboxylase activity"/>
    <property type="evidence" value="ECO:0007669"/>
    <property type="project" value="UniProtKB-EC"/>
</dbReference>
<dbReference type="AlphaFoldDB" id="A0A1M5C3K2"/>
<evidence type="ECO:0000259" key="7">
    <source>
        <dbReference type="Pfam" id="PF09349"/>
    </source>
</evidence>
<dbReference type="RefSeq" id="WP_072959612.1">
    <property type="nucleotide sequence ID" value="NZ_FQUH01000011.1"/>
</dbReference>
<organism evidence="8 9">
    <name type="scientific">Vibrio gazogenes DSM 21264 = NBRC 103151</name>
    <dbReference type="NCBI Taxonomy" id="1123492"/>
    <lineage>
        <taxon>Bacteria</taxon>
        <taxon>Pseudomonadati</taxon>
        <taxon>Pseudomonadota</taxon>
        <taxon>Gammaproteobacteria</taxon>
        <taxon>Vibrionales</taxon>
        <taxon>Vibrionaceae</taxon>
        <taxon>Vibrio</taxon>
    </lineage>
</organism>
<dbReference type="PANTHER" id="PTHR43466">
    <property type="entry name" value="2-OXO-4-HYDROXY-4-CARBOXY-5-UREIDOIMIDAZOLINE DECARBOXYLASE-RELATED"/>
    <property type="match status" value="1"/>
</dbReference>
<sequence length="163" mass="18526">MNATTQTIHLSQPQLAQICTSTSWQQLMLADMPSLNYAALCRSADVAFAQLSESDWLEAFAGHPMIGDLGTLQKKYNQGEHLSEQEQGKIKQASKAVLHDLLYYNQAYLKKFGFIFIICASQHSAEQVLEQIKARIKNNRSDELMNAAREQQKISRLRMESYQ</sequence>
<keyword evidence="9" id="KW-1185">Reference proteome</keyword>
<accession>A0A1M5C3K2</accession>
<dbReference type="NCBIfam" id="NF010372">
    <property type="entry name" value="PRK13798.1"/>
    <property type="match status" value="1"/>
</dbReference>
<dbReference type="Gene3D" id="1.10.3330.10">
    <property type="entry name" value="Oxo-4-hydroxy-4-carboxy-5-ureidoimidazoline decarboxylase"/>
    <property type="match status" value="1"/>
</dbReference>